<dbReference type="InterPro" id="IPR011990">
    <property type="entry name" value="TPR-like_helical_dom_sf"/>
</dbReference>
<dbReference type="Pfam" id="PF08238">
    <property type="entry name" value="Sel1"/>
    <property type="match status" value="9"/>
</dbReference>
<dbReference type="InterPro" id="IPR006597">
    <property type="entry name" value="Sel1-like"/>
</dbReference>
<dbReference type="PANTHER" id="PTHR11102">
    <property type="entry name" value="SEL-1-LIKE PROTEIN"/>
    <property type="match status" value="1"/>
</dbReference>
<name>A0A1W1DAI4_9ZZZZ</name>
<evidence type="ECO:0008006" key="2">
    <source>
        <dbReference type="Google" id="ProtNLM"/>
    </source>
</evidence>
<dbReference type="Gene3D" id="1.25.40.10">
    <property type="entry name" value="Tetratricopeptide repeat domain"/>
    <property type="match status" value="2"/>
</dbReference>
<dbReference type="SMART" id="SM00671">
    <property type="entry name" value="SEL1"/>
    <property type="match status" value="9"/>
</dbReference>
<organism evidence="1">
    <name type="scientific">hydrothermal vent metagenome</name>
    <dbReference type="NCBI Taxonomy" id="652676"/>
    <lineage>
        <taxon>unclassified sequences</taxon>
        <taxon>metagenomes</taxon>
        <taxon>ecological metagenomes</taxon>
    </lineage>
</organism>
<dbReference type="InterPro" id="IPR050767">
    <property type="entry name" value="Sel1_AlgK"/>
</dbReference>
<dbReference type="PANTHER" id="PTHR11102:SF160">
    <property type="entry name" value="ERAD-ASSOCIATED E3 UBIQUITIN-PROTEIN LIGASE COMPONENT HRD3"/>
    <property type="match status" value="1"/>
</dbReference>
<dbReference type="AlphaFoldDB" id="A0A1W1DAI4"/>
<proteinExistence type="predicted"/>
<gene>
    <name evidence="1" type="ORF">MNB_SUP05-4-90</name>
</gene>
<accession>A0A1W1DAI4</accession>
<sequence>MIKFAYLILLACMPVQALQILQSEGDNKIIKHQSKIIEESSELSSDLLFTKLEKSAKSGDARSQFSLANMYHNGIGVKTNEKLAFYWYTRVADQGFASAQYNIASGYYHGIGTTTNLNKAFHWYEKAAEQDFILAQYNLAVMYRKGEGTEVDNKEAFRWYEKAAQSGLSIAEVTLGTLYQHGIGVDQSDALAQIWLLRAATPSNPEAQFRLAEFYQQNGNYSQAVFYYRKAADQGYVSAQFALATSLLEGLGVIKDETKAQRLFLNAAEAGHAQSQFQLGKLFLKQDRVLAARMWLDKASSQSFDLATVLLSDIDNIEQSNKEALELELVEFSQPSDKSDNNKIEIITPVINLTDEILSGLKRQFIQKPITVIPDQQQILDSLNSNTGMLNNVEKLAVSAQQGNPIAQHNLSTLYSIGELVAKNDRKAFLLMQQSANQDMASSQAALAMMYAKGMGVEPNYKKAYYWASISARNGNAEGQKFLLYLVSGTL</sequence>
<dbReference type="SUPFAM" id="SSF81901">
    <property type="entry name" value="HCP-like"/>
    <property type="match status" value="3"/>
</dbReference>
<evidence type="ECO:0000313" key="1">
    <source>
        <dbReference type="EMBL" id="SFV77436.1"/>
    </source>
</evidence>
<protein>
    <recommendedName>
        <fullName evidence="2">TETRATRICOPEPTIDE REPEAT FAMILY PROTEIN</fullName>
    </recommendedName>
</protein>
<reference evidence="1" key="1">
    <citation type="submission" date="2016-10" db="EMBL/GenBank/DDBJ databases">
        <authorList>
            <person name="de Groot N.N."/>
        </authorList>
    </citation>
    <scope>NUCLEOTIDE SEQUENCE</scope>
</reference>
<dbReference type="EMBL" id="FPHR01000024">
    <property type="protein sequence ID" value="SFV77436.1"/>
    <property type="molecule type" value="Genomic_DNA"/>
</dbReference>